<dbReference type="Proteomes" id="UP001500339">
    <property type="component" value="Unassembled WGS sequence"/>
</dbReference>
<comment type="caution">
    <text evidence="2">The sequence shown here is derived from an EMBL/GenBank/DDBJ whole genome shotgun (WGS) entry which is preliminary data.</text>
</comment>
<dbReference type="Pfam" id="PF00990">
    <property type="entry name" value="GGDEF"/>
    <property type="match status" value="1"/>
</dbReference>
<dbReference type="PANTHER" id="PTHR45138">
    <property type="entry name" value="REGULATORY COMPONENTS OF SENSORY TRANSDUCTION SYSTEM"/>
    <property type="match status" value="1"/>
</dbReference>
<proteinExistence type="predicted"/>
<name>A0ABN1J7D5_9CLOT</name>
<dbReference type="EMBL" id="BAAACF010000012">
    <property type="protein sequence ID" value="GAA0730935.1"/>
    <property type="molecule type" value="Genomic_DNA"/>
</dbReference>
<dbReference type="InterPro" id="IPR029787">
    <property type="entry name" value="Nucleotide_cyclase"/>
</dbReference>
<evidence type="ECO:0000313" key="2">
    <source>
        <dbReference type="EMBL" id="GAA0730935.1"/>
    </source>
</evidence>
<dbReference type="Gene3D" id="3.30.70.270">
    <property type="match status" value="1"/>
</dbReference>
<evidence type="ECO:0000313" key="3">
    <source>
        <dbReference type="Proteomes" id="UP001500339"/>
    </source>
</evidence>
<dbReference type="SMART" id="SM00267">
    <property type="entry name" value="GGDEF"/>
    <property type="match status" value="1"/>
</dbReference>
<dbReference type="InterPro" id="IPR050469">
    <property type="entry name" value="Diguanylate_Cyclase"/>
</dbReference>
<reference evidence="2 3" key="1">
    <citation type="journal article" date="2019" name="Int. J. Syst. Evol. Microbiol.">
        <title>The Global Catalogue of Microorganisms (GCM) 10K type strain sequencing project: providing services to taxonomists for standard genome sequencing and annotation.</title>
        <authorList>
            <consortium name="The Broad Institute Genomics Platform"/>
            <consortium name="The Broad Institute Genome Sequencing Center for Infectious Disease"/>
            <person name="Wu L."/>
            <person name="Ma J."/>
        </authorList>
    </citation>
    <scope>NUCLEOTIDE SEQUENCE [LARGE SCALE GENOMIC DNA]</scope>
    <source>
        <strain evidence="2 3">JCM 1405</strain>
    </source>
</reference>
<sequence>MNSFEMQDIIIFLSKFHRLFDIVRIIEPVKKQIIYYNNTEESSYSSTCYDFWNTGRQCNNCVSTRAIKENDTFIKIEYKDDKIFMIMASPVRLEDKEYVVEMFKDISETGIITGLSGKSIEESNNIISELNKKIVMDDLTGVYNRRYINERLPVEIYNAMVNKKNLSVIMLDIDSFKGVNDTYGHIIGDRVIEELCKTIKAKIRADYDWVARYGGDEFLIVLIDANREAAYKISEKIRISFEDKTVKYNNHIIGVTISIGTYTVKPGIKSFSEVLDIVDRNLYKAKNNGRNRTISS</sequence>
<dbReference type="PANTHER" id="PTHR45138:SF9">
    <property type="entry name" value="DIGUANYLATE CYCLASE DGCM-RELATED"/>
    <property type="match status" value="1"/>
</dbReference>
<dbReference type="RefSeq" id="WP_343771472.1">
    <property type="nucleotide sequence ID" value="NZ_BAAACF010000012.1"/>
</dbReference>
<protein>
    <submittedName>
        <fullName evidence="2">GGDEF domain-containing protein</fullName>
    </submittedName>
</protein>
<dbReference type="InterPro" id="IPR043128">
    <property type="entry name" value="Rev_trsase/Diguanyl_cyclase"/>
</dbReference>
<evidence type="ECO:0000259" key="1">
    <source>
        <dbReference type="PROSITE" id="PS50887"/>
    </source>
</evidence>
<accession>A0ABN1J7D5</accession>
<dbReference type="SUPFAM" id="SSF55073">
    <property type="entry name" value="Nucleotide cyclase"/>
    <property type="match status" value="1"/>
</dbReference>
<organism evidence="2 3">
    <name type="scientific">Clostridium malenominatum</name>
    <dbReference type="NCBI Taxonomy" id="1539"/>
    <lineage>
        <taxon>Bacteria</taxon>
        <taxon>Bacillati</taxon>
        <taxon>Bacillota</taxon>
        <taxon>Clostridia</taxon>
        <taxon>Eubacteriales</taxon>
        <taxon>Clostridiaceae</taxon>
        <taxon>Clostridium</taxon>
    </lineage>
</organism>
<dbReference type="CDD" id="cd01949">
    <property type="entry name" value="GGDEF"/>
    <property type="match status" value="1"/>
</dbReference>
<dbReference type="NCBIfam" id="TIGR00254">
    <property type="entry name" value="GGDEF"/>
    <property type="match status" value="1"/>
</dbReference>
<dbReference type="InterPro" id="IPR000160">
    <property type="entry name" value="GGDEF_dom"/>
</dbReference>
<keyword evidence="3" id="KW-1185">Reference proteome</keyword>
<gene>
    <name evidence="2" type="ORF">GCM10008905_32790</name>
</gene>
<dbReference type="PROSITE" id="PS50887">
    <property type="entry name" value="GGDEF"/>
    <property type="match status" value="1"/>
</dbReference>
<feature type="domain" description="GGDEF" evidence="1">
    <location>
        <begin position="164"/>
        <end position="296"/>
    </location>
</feature>